<evidence type="ECO:0000313" key="2">
    <source>
        <dbReference type="Proteomes" id="UP001611383"/>
    </source>
</evidence>
<dbReference type="Proteomes" id="UP001611383">
    <property type="component" value="Chromosome"/>
</dbReference>
<dbReference type="PANTHER" id="PTHR32305">
    <property type="match status" value="1"/>
</dbReference>
<protein>
    <submittedName>
        <fullName evidence="1">RHS repeat-associated core domain-containing protein</fullName>
    </submittedName>
</protein>
<dbReference type="NCBIfam" id="TIGR03696">
    <property type="entry name" value="Rhs_assc_core"/>
    <property type="match status" value="1"/>
</dbReference>
<evidence type="ECO:0000313" key="1">
    <source>
        <dbReference type="EMBL" id="WNG48195.1"/>
    </source>
</evidence>
<accession>A0ABY9WYG0</accession>
<organism evidence="1 2">
    <name type="scientific">Archangium minus</name>
    <dbReference type="NCBI Taxonomy" id="83450"/>
    <lineage>
        <taxon>Bacteria</taxon>
        <taxon>Pseudomonadati</taxon>
        <taxon>Myxococcota</taxon>
        <taxon>Myxococcia</taxon>
        <taxon>Myxococcales</taxon>
        <taxon>Cystobacterineae</taxon>
        <taxon>Archangiaceae</taxon>
        <taxon>Archangium</taxon>
    </lineage>
</organism>
<dbReference type="RefSeq" id="WP_395805422.1">
    <property type="nucleotide sequence ID" value="NZ_CP043494.1"/>
</dbReference>
<dbReference type="InterPro" id="IPR022385">
    <property type="entry name" value="Rhs_assc_core"/>
</dbReference>
<proteinExistence type="predicted"/>
<gene>
    <name evidence="1" type="ORF">F0U60_31715</name>
</gene>
<name>A0ABY9WYG0_9BACT</name>
<dbReference type="PANTHER" id="PTHR32305:SF15">
    <property type="entry name" value="PROTEIN RHSA-RELATED"/>
    <property type="match status" value="1"/>
</dbReference>
<dbReference type="Gene3D" id="2.180.10.10">
    <property type="entry name" value="RHS repeat-associated core"/>
    <property type="match status" value="3"/>
</dbReference>
<dbReference type="EMBL" id="CP043494">
    <property type="protein sequence ID" value="WNG48195.1"/>
    <property type="molecule type" value="Genomic_DNA"/>
</dbReference>
<sequence>MSKGSLNVGDPINIASGHNLYRSEDFILQTSLGRLPFMRSYVSHNEAWTYGTLTTENVPLPFGSKESRDIPRWWHNFFSLVNVNGSSWRVVDRDGRQVEFGACSLPAGGSCFASQGSGHAAERDRLERTSTGFVYHVEGLERLVFDAEYKPSVGPSKYFLTRILEPGGAVLATLEYALPSGLTCRLGTNGATTGLPYLSTVTTVDGTQLVFQYKALQRGSTTVTDCVISEILLRQQGRPDELLVSYNYLTDGAVERSGRLRAIAWAAGNTETYDYTGENFVVLRDGQEAVRHNFATVSSAVRAVSSQVDGQTLTVQWQGGTSVPDPTNRLCKQYSLQPRWVTDTSAGRGDGTEGATPNFQRTYDTVAAYGSYHEPRLYRTTDNCAGSPQSCSPGSVRYEWPCATSSLPGHEKAIQDKRGNWEVNLYSPAPTGKPAQLIEKTAVLRGATDFNGTGAVERTDYGYVYGSQNTQLTSFEQQASVLAPSGTPDQARKLYLYEPATTPAPETDRKKATIRSGWTRVLRTTGWQTEKKYYGTFTFTSYVSANGTVKDPYGRVLEVHGPCEVTGETATDCGSTDYPLTRYEYWSADADVSVRNRLKSVSRFPSLALSPLVTTTLEYDAFGNPTVVLGEDGVITRFTYEQGKVSSVQVGSQLPTLYRYDGGKLTSIQYPEGNFEVLCFRKGDPASGCSGTRTEKLQWKAKASTLDGATWTERVLYTYWPDGTVKEERYQRWTGSGAETRRVLKFAADAHHRPTWQKWGEGAGSYTAASSFDGSDNSTGVGLPFNAPPAWCNVNPSTGSPQSELCSALTYDRADRLTSITEYPTANPGQGSMTLFEYDAQGNIAGVKSGCPVGATYAACTQPAATYAHDDFNRVVEASLPHAEGPTRYAYDAQDNTVVRETEAMRQAQEFVSMTYDQLSRRLYVHRMHSAGSELLYRFFYDGQGAAPPAGCPAVALAKGRMSSREDSFGRTWFQYNEQGQVVGEVRVRAGATTCGTEANANPHTFYTYTGNGNLASVTYPNGRTVRYVYGTGGDVDRVQAIDVMLYDVTAWISKRLLSNITWEPYAGLRGYTVHSPTSNTTRTVEYALGDDGSQPPVGCAVAFPSAASSDLTGRLRSLRVSSGSVPLGTGSGDIYKRTYTWTADQVVRTDTCLLGSSDPRTETYGYDKTLRLTGAQWSASGVASGNQALSYDGRGNHTSMNINGTAYTQGYEASPRGDRLTEWRSTAPGSLLGYSLGYDVDGRVIRKEGARELAGLPTYRLGFVYGQSVGVATETVFRAVEVNGVFYNYYYDALGRRRLKSYPGGSSDEYFHDLSNQMLVDRGSSSIRTPVAHHTQDDYVWLDGRPVVMVRGKLNTTWGRLSDASADCSRNGEASACGVFFPVTDHIGKPVLLLDGAGLVAGAVDHEPFGQANRVSLGVETEHPLQSMGKAYTLANLRQPASASTQVKMRVLFHLVDTQGVGNVRLFDGTTGTALSESIDGSGQGYFWSNWVQTSAGHAQVRFTYTQSCPVICNDLFCYEDCTSQSLTKIQANTAADTASGVVLEAYEYQRYQTGAQPFWIPLRFPGQYHDAETDLFENWNRYYDPRLGRYLQSEPLASWDPLMSRYPSYGYASNNPLRFADSTGLFIDATTNCPNFEKALVRAWFKAGCDLSSAEKSKCACQKAFSDCGYCDVCDMLRPLSGPIAREYEFKGGDKDLHAVTCGPMEGCRGESSMSQWQVFFNKKYCTDENYVGFFTDMMIHEAAHACSMVPGKKGAPPDPQGTDAAKLECSGYEMAKKCR</sequence>
<dbReference type="InterPro" id="IPR050708">
    <property type="entry name" value="T6SS_VgrG/RHS"/>
</dbReference>
<keyword evidence="2" id="KW-1185">Reference proteome</keyword>
<reference evidence="1 2" key="1">
    <citation type="submission" date="2019-08" db="EMBL/GenBank/DDBJ databases">
        <title>Archangium and Cystobacter genomes.</title>
        <authorList>
            <person name="Chen I.-C.K."/>
            <person name="Wielgoss S."/>
        </authorList>
    </citation>
    <scope>NUCLEOTIDE SEQUENCE [LARGE SCALE GENOMIC DNA]</scope>
    <source>
        <strain evidence="1 2">Cbm 6</strain>
    </source>
</reference>